<dbReference type="Proteomes" id="UP000766550">
    <property type="component" value="Unassembled WGS sequence"/>
</dbReference>
<dbReference type="RefSeq" id="WP_162315910.1">
    <property type="nucleotide sequence ID" value="NZ_JAHQXF010000001.1"/>
</dbReference>
<dbReference type="PROSITE" id="PS00093">
    <property type="entry name" value="N4_MTASE"/>
    <property type="match status" value="1"/>
</dbReference>
<evidence type="ECO:0000313" key="11">
    <source>
        <dbReference type="EMBL" id="MBV0922734.1"/>
    </source>
</evidence>
<organism evidence="11 12">
    <name type="scientific">Haloarcula limicola</name>
    <dbReference type="NCBI Taxonomy" id="1429915"/>
    <lineage>
        <taxon>Archaea</taxon>
        <taxon>Methanobacteriati</taxon>
        <taxon>Methanobacteriota</taxon>
        <taxon>Stenosarchaea group</taxon>
        <taxon>Halobacteria</taxon>
        <taxon>Halobacteriales</taxon>
        <taxon>Haloarculaceae</taxon>
        <taxon>Haloarcula</taxon>
    </lineage>
</organism>
<keyword evidence="3" id="KW-0808">Transferase</keyword>
<dbReference type="Gene3D" id="3.40.50.150">
    <property type="entry name" value="Vaccinia Virus protein VP39"/>
    <property type="match status" value="1"/>
</dbReference>
<evidence type="ECO:0000256" key="3">
    <source>
        <dbReference type="ARBA" id="ARBA00022679"/>
    </source>
</evidence>
<keyword evidence="5 8" id="KW-0680">Restriction system</keyword>
<comment type="caution">
    <text evidence="11">The sequence shown here is derived from an EMBL/GenBank/DDBJ whole genome shotgun (WGS) entry which is preliminary data.</text>
</comment>
<feature type="domain" description="DNA methylase N-4/N-6" evidence="10">
    <location>
        <begin position="33"/>
        <end position="259"/>
    </location>
</feature>
<dbReference type="InterPro" id="IPR017985">
    <property type="entry name" value="MeTrfase_CN4_CS"/>
</dbReference>
<sequence>MELRYETDDGETFHEAYLGDALDMDEVVADGAVDLVVTSPPYNIGKEYEEVMALEDYLDFTRRWMGLAERTLAADGSFWLNIGFRKESDGRQYVPWEYDIYPIVRDELDISLVQQVVWHYKAGVNCRNRFSPKKETWLYCVADLDDYTFNLDEVRVPAKYPNQKKDGELKVNPNGKNPGDVWDIPKVTSGTDRASPERTDHPAQFPEAVIERIVEASSDPGDVILDPFLGSGTTMKVARDLGRSCIGFERDEEYVDDIVRDRVFTDYEPPVDDDAQMSLDELT</sequence>
<gene>
    <name evidence="11" type="ORF">KTS45_00835</name>
</gene>
<protein>
    <recommendedName>
        <fullName evidence="8">Type II methyltransferase</fullName>
        <ecNumber evidence="8">2.1.1.113</ecNumber>
    </recommendedName>
    <alternativeName>
        <fullName evidence="8">N-4 cytosine-specific methyltransferase</fullName>
    </alternativeName>
</protein>
<evidence type="ECO:0000313" key="12">
    <source>
        <dbReference type="Proteomes" id="UP000766550"/>
    </source>
</evidence>
<evidence type="ECO:0000256" key="7">
    <source>
        <dbReference type="ARBA" id="ARBA00049120"/>
    </source>
</evidence>
<dbReference type="GO" id="GO:0015667">
    <property type="term" value="F:site-specific DNA-methyltransferase (cytosine-N4-specific) activity"/>
    <property type="evidence" value="ECO:0007669"/>
    <property type="project" value="UniProtKB-EC"/>
</dbReference>
<evidence type="ECO:0000256" key="6">
    <source>
        <dbReference type="ARBA" id="ARBA00023125"/>
    </source>
</evidence>
<evidence type="ECO:0000256" key="2">
    <source>
        <dbReference type="ARBA" id="ARBA00022603"/>
    </source>
</evidence>
<dbReference type="OrthoDB" id="241751at2157"/>
<keyword evidence="2 8" id="KW-0489">Methyltransferase</keyword>
<dbReference type="EMBL" id="JAHQXF010000001">
    <property type="protein sequence ID" value="MBV0922734.1"/>
    <property type="molecule type" value="Genomic_DNA"/>
</dbReference>
<evidence type="ECO:0000256" key="1">
    <source>
        <dbReference type="ARBA" id="ARBA00010203"/>
    </source>
</evidence>
<keyword evidence="12" id="KW-1185">Reference proteome</keyword>
<keyword evidence="4 8" id="KW-0949">S-adenosyl-L-methionine</keyword>
<dbReference type="GO" id="GO:0003677">
    <property type="term" value="F:DNA binding"/>
    <property type="evidence" value="ECO:0007669"/>
    <property type="project" value="UniProtKB-KW"/>
</dbReference>
<dbReference type="GO" id="GO:0009307">
    <property type="term" value="P:DNA restriction-modification system"/>
    <property type="evidence" value="ECO:0007669"/>
    <property type="project" value="UniProtKB-KW"/>
</dbReference>
<evidence type="ECO:0000256" key="8">
    <source>
        <dbReference type="RuleBase" id="RU362026"/>
    </source>
</evidence>
<dbReference type="GO" id="GO:0032259">
    <property type="term" value="P:methylation"/>
    <property type="evidence" value="ECO:0007669"/>
    <property type="project" value="UniProtKB-KW"/>
</dbReference>
<proteinExistence type="inferred from homology"/>
<feature type="region of interest" description="Disordered" evidence="9">
    <location>
        <begin position="164"/>
        <end position="200"/>
    </location>
</feature>
<evidence type="ECO:0000256" key="4">
    <source>
        <dbReference type="ARBA" id="ARBA00022691"/>
    </source>
</evidence>
<dbReference type="EC" id="2.1.1.113" evidence="8"/>
<evidence type="ECO:0000259" key="10">
    <source>
        <dbReference type="Pfam" id="PF01555"/>
    </source>
</evidence>
<dbReference type="AlphaFoldDB" id="A0A8J7Y6T3"/>
<dbReference type="SUPFAM" id="SSF53335">
    <property type="entry name" value="S-adenosyl-L-methionine-dependent methyltransferases"/>
    <property type="match status" value="1"/>
</dbReference>
<evidence type="ECO:0000256" key="5">
    <source>
        <dbReference type="ARBA" id="ARBA00022747"/>
    </source>
</evidence>
<dbReference type="InterPro" id="IPR002941">
    <property type="entry name" value="DNA_methylase_N4/N6"/>
</dbReference>
<evidence type="ECO:0000256" key="9">
    <source>
        <dbReference type="SAM" id="MobiDB-lite"/>
    </source>
</evidence>
<reference evidence="11 12" key="1">
    <citation type="submission" date="2021-06" db="EMBL/GenBank/DDBJ databases">
        <title>New haloarchaea isolates fom saline soil.</title>
        <authorList>
            <person name="Duran-Viseras A."/>
            <person name="Sanchez-Porro C.S."/>
            <person name="Ventosa A."/>
        </authorList>
    </citation>
    <scope>NUCLEOTIDE SEQUENCE [LARGE SCALE GENOMIC DNA]</scope>
    <source>
        <strain evidence="11 12">JCM 183640</strain>
    </source>
</reference>
<comment type="catalytic activity">
    <reaction evidence="7 8">
        <text>a 2'-deoxycytidine in DNA + S-adenosyl-L-methionine = an N(4)-methyl-2'-deoxycytidine in DNA + S-adenosyl-L-homocysteine + H(+)</text>
        <dbReference type="Rhea" id="RHEA:16857"/>
        <dbReference type="Rhea" id="RHEA-COMP:11369"/>
        <dbReference type="Rhea" id="RHEA-COMP:13674"/>
        <dbReference type="ChEBI" id="CHEBI:15378"/>
        <dbReference type="ChEBI" id="CHEBI:57856"/>
        <dbReference type="ChEBI" id="CHEBI:59789"/>
        <dbReference type="ChEBI" id="CHEBI:85452"/>
        <dbReference type="ChEBI" id="CHEBI:137933"/>
        <dbReference type="EC" id="2.1.1.113"/>
    </reaction>
</comment>
<accession>A0A8J7Y6T3</accession>
<dbReference type="GO" id="GO:0008170">
    <property type="term" value="F:N-methyltransferase activity"/>
    <property type="evidence" value="ECO:0007669"/>
    <property type="project" value="InterPro"/>
</dbReference>
<dbReference type="PRINTS" id="PR00508">
    <property type="entry name" value="S21N4MTFRASE"/>
</dbReference>
<keyword evidence="6" id="KW-0238">DNA-binding</keyword>
<dbReference type="Pfam" id="PF01555">
    <property type="entry name" value="N6_N4_Mtase"/>
    <property type="match status" value="1"/>
</dbReference>
<dbReference type="InterPro" id="IPR029063">
    <property type="entry name" value="SAM-dependent_MTases_sf"/>
</dbReference>
<comment type="similarity">
    <text evidence="1">Belongs to the N(4)/N(6)-methyltransferase family. N(4) subfamily.</text>
</comment>
<dbReference type="InterPro" id="IPR001091">
    <property type="entry name" value="RM_Methyltransferase"/>
</dbReference>
<name>A0A8J7Y6T3_9EURY</name>